<dbReference type="PANTHER" id="PTHR42711">
    <property type="entry name" value="ABC TRANSPORTER ATP-BINDING PROTEIN"/>
    <property type="match status" value="1"/>
</dbReference>
<dbReference type="AlphaFoldDB" id="A0A345HZ22"/>
<dbReference type="GO" id="GO:0016887">
    <property type="term" value="F:ATP hydrolysis activity"/>
    <property type="evidence" value="ECO:0007669"/>
    <property type="project" value="InterPro"/>
</dbReference>
<dbReference type="SUPFAM" id="SSF52540">
    <property type="entry name" value="P-loop containing nucleoside triphosphate hydrolases"/>
    <property type="match status" value="1"/>
</dbReference>
<dbReference type="Pfam" id="PF00005">
    <property type="entry name" value="ABC_tran"/>
    <property type="match status" value="1"/>
</dbReference>
<dbReference type="OrthoDB" id="9804819at2"/>
<dbReference type="PANTHER" id="PTHR42711:SF1">
    <property type="entry name" value="ABC-TRANSPORT PROTEIN, ATP-BINDING COMPONENT"/>
    <property type="match status" value="1"/>
</dbReference>
<evidence type="ECO:0000256" key="3">
    <source>
        <dbReference type="ARBA" id="ARBA00022741"/>
    </source>
</evidence>
<dbReference type="InterPro" id="IPR017871">
    <property type="entry name" value="ABC_transporter-like_CS"/>
</dbReference>
<keyword evidence="5" id="KW-0046">Antibiotic resistance</keyword>
<organism evidence="7 8">
    <name type="scientific">Streptomyces paludis</name>
    <dbReference type="NCBI Taxonomy" id="2282738"/>
    <lineage>
        <taxon>Bacteria</taxon>
        <taxon>Bacillati</taxon>
        <taxon>Actinomycetota</taxon>
        <taxon>Actinomycetes</taxon>
        <taxon>Kitasatosporales</taxon>
        <taxon>Streptomycetaceae</taxon>
        <taxon>Streptomyces</taxon>
    </lineage>
</organism>
<evidence type="ECO:0000256" key="4">
    <source>
        <dbReference type="ARBA" id="ARBA00022840"/>
    </source>
</evidence>
<dbReference type="GO" id="GO:0005524">
    <property type="term" value="F:ATP binding"/>
    <property type="evidence" value="ECO:0007669"/>
    <property type="project" value="UniProtKB-KW"/>
</dbReference>
<gene>
    <name evidence="7" type="ORF">DVK44_34175</name>
</gene>
<dbReference type="InterPro" id="IPR027417">
    <property type="entry name" value="P-loop_NTPase"/>
</dbReference>
<protein>
    <submittedName>
        <fullName evidence="7">ATP-binding cassette domain-containing protein</fullName>
    </submittedName>
</protein>
<evidence type="ECO:0000256" key="2">
    <source>
        <dbReference type="ARBA" id="ARBA00022448"/>
    </source>
</evidence>
<evidence type="ECO:0000256" key="5">
    <source>
        <dbReference type="ARBA" id="ARBA00023251"/>
    </source>
</evidence>
<keyword evidence="4 7" id="KW-0067">ATP-binding</keyword>
<dbReference type="KEGG" id="spad:DVK44_34175"/>
<dbReference type="RefSeq" id="WP_114664486.1">
    <property type="nucleotide sequence ID" value="NZ_CP031194.1"/>
</dbReference>
<evidence type="ECO:0000259" key="6">
    <source>
        <dbReference type="PROSITE" id="PS50893"/>
    </source>
</evidence>
<dbReference type="SMART" id="SM00382">
    <property type="entry name" value="AAA"/>
    <property type="match status" value="1"/>
</dbReference>
<dbReference type="PROSITE" id="PS00211">
    <property type="entry name" value="ABC_TRANSPORTER_1"/>
    <property type="match status" value="1"/>
</dbReference>
<comment type="subcellular location">
    <subcellularLocation>
        <location evidence="1">Cell membrane</location>
        <topology evidence="1">Peripheral membrane protein</topology>
    </subcellularLocation>
</comment>
<proteinExistence type="predicted"/>
<dbReference type="GO" id="GO:0046677">
    <property type="term" value="P:response to antibiotic"/>
    <property type="evidence" value="ECO:0007669"/>
    <property type="project" value="UniProtKB-KW"/>
</dbReference>
<dbReference type="EMBL" id="CP031194">
    <property type="protein sequence ID" value="AXG81946.1"/>
    <property type="molecule type" value="Genomic_DNA"/>
</dbReference>
<keyword evidence="8" id="KW-1185">Reference proteome</keyword>
<dbReference type="Proteomes" id="UP000253868">
    <property type="component" value="Chromosome"/>
</dbReference>
<evidence type="ECO:0000313" key="8">
    <source>
        <dbReference type="Proteomes" id="UP000253868"/>
    </source>
</evidence>
<dbReference type="InterPro" id="IPR003439">
    <property type="entry name" value="ABC_transporter-like_ATP-bd"/>
</dbReference>
<dbReference type="InterPro" id="IPR050763">
    <property type="entry name" value="ABC_transporter_ATP-binding"/>
</dbReference>
<sequence length="344" mass="38311">MKTIEVRGLRKEYRIPEKKPGPAGTVRHFVQPRYRTKVALDGIGLDVGAGESVGYLGSNGAGKSTTIKILTGLLSATDGHVRVNGFEPHRDRKRHVREIGAVFGHRTALWWDLPVIDSFRTLSSMYRIPPAVYRANLALFTEQLELGDFLTVPVRQLSLGQRMRADLAAALLHNPKLIFLDEPTGGLDVNSKASVRRFIRRLNQQHGTTVFLTSHDMADIEGICDRLIILDHGSKVLDDDIVKVKHRLAADRHLVVTVAGCEDVTEVVRTVYAATGITCTVLDRQRLSCAFDRTETSAAHLVGALMRDHEIVDFELREPTLEHIVQRLFQRSPAVPPAAEVRSR</sequence>
<reference evidence="8" key="1">
    <citation type="submission" date="2018-07" db="EMBL/GenBank/DDBJ databases">
        <authorList>
            <person name="Zhao J."/>
        </authorList>
    </citation>
    <scope>NUCLEOTIDE SEQUENCE [LARGE SCALE GENOMIC DNA]</scope>
    <source>
        <strain evidence="8">GSSD-12</strain>
    </source>
</reference>
<dbReference type="PROSITE" id="PS50893">
    <property type="entry name" value="ABC_TRANSPORTER_2"/>
    <property type="match status" value="1"/>
</dbReference>
<evidence type="ECO:0000256" key="1">
    <source>
        <dbReference type="ARBA" id="ARBA00004202"/>
    </source>
</evidence>
<keyword evidence="2" id="KW-0813">Transport</keyword>
<accession>A0A345HZ22</accession>
<name>A0A345HZ22_9ACTN</name>
<dbReference type="Gene3D" id="3.40.50.300">
    <property type="entry name" value="P-loop containing nucleotide triphosphate hydrolases"/>
    <property type="match status" value="1"/>
</dbReference>
<keyword evidence="3" id="KW-0547">Nucleotide-binding</keyword>
<evidence type="ECO:0000313" key="7">
    <source>
        <dbReference type="EMBL" id="AXG81946.1"/>
    </source>
</evidence>
<feature type="domain" description="ABC transporter" evidence="6">
    <location>
        <begin position="4"/>
        <end position="257"/>
    </location>
</feature>
<dbReference type="InterPro" id="IPR003593">
    <property type="entry name" value="AAA+_ATPase"/>
</dbReference>
<dbReference type="GO" id="GO:0005886">
    <property type="term" value="C:plasma membrane"/>
    <property type="evidence" value="ECO:0007669"/>
    <property type="project" value="UniProtKB-SubCell"/>
</dbReference>